<dbReference type="Pfam" id="PF01638">
    <property type="entry name" value="HxlR"/>
    <property type="match status" value="1"/>
</dbReference>
<dbReference type="PANTHER" id="PTHR33204:SF29">
    <property type="entry name" value="TRANSCRIPTIONAL REGULATOR"/>
    <property type="match status" value="1"/>
</dbReference>
<dbReference type="Gene3D" id="1.10.10.10">
    <property type="entry name" value="Winged helix-like DNA-binding domain superfamily/Winged helix DNA-binding domain"/>
    <property type="match status" value="1"/>
</dbReference>
<proteinExistence type="predicted"/>
<evidence type="ECO:0000256" key="2">
    <source>
        <dbReference type="ARBA" id="ARBA00023125"/>
    </source>
</evidence>
<feature type="domain" description="HTH hxlR-type" evidence="4">
    <location>
        <begin position="1"/>
        <end position="57"/>
    </location>
</feature>
<protein>
    <submittedName>
        <fullName evidence="5">Winged helix-turn-helix transcriptional regulator</fullName>
    </submittedName>
</protein>
<name>A0A9D9EG52_9BACT</name>
<evidence type="ECO:0000313" key="6">
    <source>
        <dbReference type="Proteomes" id="UP000823637"/>
    </source>
</evidence>
<gene>
    <name evidence="5" type="ORF">IAC32_06995</name>
</gene>
<dbReference type="InterPro" id="IPR002577">
    <property type="entry name" value="HTH_HxlR"/>
</dbReference>
<keyword evidence="1" id="KW-0805">Transcription regulation</keyword>
<dbReference type="EMBL" id="JADIMR010000103">
    <property type="protein sequence ID" value="MBO8447471.1"/>
    <property type="molecule type" value="Genomic_DNA"/>
</dbReference>
<dbReference type="InterPro" id="IPR036390">
    <property type="entry name" value="WH_DNA-bd_sf"/>
</dbReference>
<reference evidence="5" key="2">
    <citation type="journal article" date="2021" name="PeerJ">
        <title>Extensive microbial diversity within the chicken gut microbiome revealed by metagenomics and culture.</title>
        <authorList>
            <person name="Gilroy R."/>
            <person name="Ravi A."/>
            <person name="Getino M."/>
            <person name="Pursley I."/>
            <person name="Horton D.L."/>
            <person name="Alikhan N.F."/>
            <person name="Baker D."/>
            <person name="Gharbi K."/>
            <person name="Hall N."/>
            <person name="Watson M."/>
            <person name="Adriaenssens E.M."/>
            <person name="Foster-Nyarko E."/>
            <person name="Jarju S."/>
            <person name="Secka A."/>
            <person name="Antonio M."/>
            <person name="Oren A."/>
            <person name="Chaudhuri R.R."/>
            <person name="La Ragione R."/>
            <person name="Hildebrand F."/>
            <person name="Pallen M.J."/>
        </authorList>
    </citation>
    <scope>NUCLEOTIDE SEQUENCE</scope>
    <source>
        <strain evidence="5">D3-1215</strain>
    </source>
</reference>
<dbReference type="SUPFAM" id="SSF46785">
    <property type="entry name" value="Winged helix' DNA-binding domain"/>
    <property type="match status" value="1"/>
</dbReference>
<organism evidence="5 6">
    <name type="scientific">Candidatus Enterocola intestinipullorum</name>
    <dbReference type="NCBI Taxonomy" id="2840783"/>
    <lineage>
        <taxon>Bacteria</taxon>
        <taxon>Pseudomonadati</taxon>
        <taxon>Bacteroidota</taxon>
        <taxon>Bacteroidia</taxon>
        <taxon>Bacteroidales</taxon>
        <taxon>Candidatus Enterocola</taxon>
    </lineage>
</organism>
<dbReference type="PROSITE" id="PS51118">
    <property type="entry name" value="HTH_HXLR"/>
    <property type="match status" value="1"/>
</dbReference>
<sequence length="58" mass="6836">MFTKVVRELEKAGVIRRIVYPVVPPKVEYELTELRQSVIPNINDLSQWGRRVGKRIEE</sequence>
<keyword evidence="3" id="KW-0804">Transcription</keyword>
<evidence type="ECO:0000256" key="1">
    <source>
        <dbReference type="ARBA" id="ARBA00023015"/>
    </source>
</evidence>
<keyword evidence="2" id="KW-0238">DNA-binding</keyword>
<dbReference type="AlphaFoldDB" id="A0A9D9EG52"/>
<reference evidence="5" key="1">
    <citation type="submission" date="2020-10" db="EMBL/GenBank/DDBJ databases">
        <authorList>
            <person name="Gilroy R."/>
        </authorList>
    </citation>
    <scope>NUCLEOTIDE SEQUENCE</scope>
    <source>
        <strain evidence="5">D3-1215</strain>
    </source>
</reference>
<dbReference type="InterPro" id="IPR036388">
    <property type="entry name" value="WH-like_DNA-bd_sf"/>
</dbReference>
<comment type="caution">
    <text evidence="5">The sequence shown here is derived from an EMBL/GenBank/DDBJ whole genome shotgun (WGS) entry which is preliminary data.</text>
</comment>
<evidence type="ECO:0000313" key="5">
    <source>
        <dbReference type="EMBL" id="MBO8447471.1"/>
    </source>
</evidence>
<accession>A0A9D9EG52</accession>
<dbReference type="GO" id="GO:0003677">
    <property type="term" value="F:DNA binding"/>
    <property type="evidence" value="ECO:0007669"/>
    <property type="project" value="UniProtKB-KW"/>
</dbReference>
<dbReference type="PANTHER" id="PTHR33204">
    <property type="entry name" value="TRANSCRIPTIONAL REGULATOR, MARR FAMILY"/>
    <property type="match status" value="1"/>
</dbReference>
<dbReference type="Proteomes" id="UP000823637">
    <property type="component" value="Unassembled WGS sequence"/>
</dbReference>
<evidence type="ECO:0000256" key="3">
    <source>
        <dbReference type="ARBA" id="ARBA00023163"/>
    </source>
</evidence>
<evidence type="ECO:0000259" key="4">
    <source>
        <dbReference type="PROSITE" id="PS51118"/>
    </source>
</evidence>